<name>A0A918DNX1_9GAMM</name>
<dbReference type="EMBL" id="BMLT01000002">
    <property type="protein sequence ID" value="GGO77617.1"/>
    <property type="molecule type" value="Genomic_DNA"/>
</dbReference>
<dbReference type="RefSeq" id="WP_188858479.1">
    <property type="nucleotide sequence ID" value="NZ_BMLT01000002.1"/>
</dbReference>
<dbReference type="AlphaFoldDB" id="A0A918DNX1"/>
<evidence type="ECO:0000313" key="2">
    <source>
        <dbReference type="EMBL" id="GGO77617.1"/>
    </source>
</evidence>
<protein>
    <submittedName>
        <fullName evidence="2">Uncharacterized protein</fullName>
    </submittedName>
</protein>
<evidence type="ECO:0000313" key="3">
    <source>
        <dbReference type="Proteomes" id="UP000599578"/>
    </source>
</evidence>
<evidence type="ECO:0000256" key="1">
    <source>
        <dbReference type="SAM" id="SignalP"/>
    </source>
</evidence>
<reference evidence="2 3" key="1">
    <citation type="journal article" date="2014" name="Int. J. Syst. Evol. Microbiol.">
        <title>Complete genome sequence of Corynebacterium casei LMG S-19264T (=DSM 44701T), isolated from a smear-ripened cheese.</title>
        <authorList>
            <consortium name="US DOE Joint Genome Institute (JGI-PGF)"/>
            <person name="Walter F."/>
            <person name="Albersmeier A."/>
            <person name="Kalinowski J."/>
            <person name="Ruckert C."/>
        </authorList>
    </citation>
    <scope>NUCLEOTIDE SEQUENCE [LARGE SCALE GENOMIC DNA]</scope>
    <source>
        <strain evidence="2 3">CGMCC 1.7286</strain>
    </source>
</reference>
<keyword evidence="1" id="KW-0732">Signal</keyword>
<dbReference type="Proteomes" id="UP000599578">
    <property type="component" value="Unassembled WGS sequence"/>
</dbReference>
<feature type="chain" id="PRO_5037748746" evidence="1">
    <location>
        <begin position="21"/>
        <end position="206"/>
    </location>
</feature>
<sequence length="206" mass="22670">MKTFFLTLIYSLSFSSITVASEFDIKGLKWRMSAEQIAQIAGGTTKYDCASAIPDKKWTYGGLDGWSASCEKPNAGYLDRHLEAVHNIVATKYSGLFQIHAITLSEKVLGESGFTVPELVVIFSKNFGDFKTTSYSVTDGLGRNFTKLKAVAVTDDAIVTIEDGTYGPDHQDFIELTIEDPTHAMLMIKADEEVKNASIKKATEDF</sequence>
<proteinExistence type="predicted"/>
<accession>A0A918DNX1</accession>
<gene>
    <name evidence="2" type="ORF">GCM10011348_07580</name>
</gene>
<organism evidence="2 3">
    <name type="scientific">Marinobacterium nitratireducens</name>
    <dbReference type="NCBI Taxonomy" id="518897"/>
    <lineage>
        <taxon>Bacteria</taxon>
        <taxon>Pseudomonadati</taxon>
        <taxon>Pseudomonadota</taxon>
        <taxon>Gammaproteobacteria</taxon>
        <taxon>Oceanospirillales</taxon>
        <taxon>Oceanospirillaceae</taxon>
        <taxon>Marinobacterium</taxon>
    </lineage>
</organism>
<feature type="signal peptide" evidence="1">
    <location>
        <begin position="1"/>
        <end position="20"/>
    </location>
</feature>
<keyword evidence="3" id="KW-1185">Reference proteome</keyword>
<comment type="caution">
    <text evidence="2">The sequence shown here is derived from an EMBL/GenBank/DDBJ whole genome shotgun (WGS) entry which is preliminary data.</text>
</comment>